<proteinExistence type="predicted"/>
<evidence type="ECO:0000256" key="2">
    <source>
        <dbReference type="ARBA" id="ARBA00023125"/>
    </source>
</evidence>
<dbReference type="PROSITE" id="PS50949">
    <property type="entry name" value="HTH_GNTR"/>
    <property type="match status" value="1"/>
</dbReference>
<dbReference type="InterPro" id="IPR050679">
    <property type="entry name" value="Bact_HTH_transcr_reg"/>
</dbReference>
<dbReference type="InterPro" id="IPR036390">
    <property type="entry name" value="WH_DNA-bd_sf"/>
</dbReference>
<dbReference type="PANTHER" id="PTHR44846">
    <property type="entry name" value="MANNOSYL-D-GLYCERATE TRANSPORT/METABOLISM SYSTEM REPRESSOR MNGR-RELATED"/>
    <property type="match status" value="1"/>
</dbReference>
<dbReference type="EMBL" id="VYUY01000016">
    <property type="protein sequence ID" value="KAA9131726.1"/>
    <property type="molecule type" value="Genomic_DNA"/>
</dbReference>
<dbReference type="SMART" id="SM00345">
    <property type="entry name" value="HTH_GNTR"/>
    <property type="match status" value="1"/>
</dbReference>
<dbReference type="Gene3D" id="3.40.1410.10">
    <property type="entry name" value="Chorismate lyase-like"/>
    <property type="match status" value="1"/>
</dbReference>
<keyword evidence="2" id="KW-0238">DNA-binding</keyword>
<dbReference type="GO" id="GO:0045892">
    <property type="term" value="P:negative regulation of DNA-templated transcription"/>
    <property type="evidence" value="ECO:0007669"/>
    <property type="project" value="TreeGrafter"/>
</dbReference>
<dbReference type="CDD" id="cd07377">
    <property type="entry name" value="WHTH_GntR"/>
    <property type="match status" value="1"/>
</dbReference>
<name>A0A5N0TD03_9MICO</name>
<dbReference type="AlphaFoldDB" id="A0A5N0TD03"/>
<dbReference type="InterPro" id="IPR000524">
    <property type="entry name" value="Tscrpt_reg_HTH_GntR"/>
</dbReference>
<dbReference type="SUPFAM" id="SSF46785">
    <property type="entry name" value="Winged helix' DNA-binding domain"/>
    <property type="match status" value="1"/>
</dbReference>
<dbReference type="Proteomes" id="UP000326838">
    <property type="component" value="Unassembled WGS sequence"/>
</dbReference>
<feature type="domain" description="HTH gntR-type" evidence="4">
    <location>
        <begin position="16"/>
        <end position="84"/>
    </location>
</feature>
<evidence type="ECO:0000313" key="6">
    <source>
        <dbReference type="Proteomes" id="UP000326838"/>
    </source>
</evidence>
<accession>A0A5N0TD03</accession>
<dbReference type="InterPro" id="IPR028978">
    <property type="entry name" value="Chorismate_lyase_/UTRA_dom_sf"/>
</dbReference>
<keyword evidence="1" id="KW-0805">Transcription regulation</keyword>
<reference evidence="6" key="1">
    <citation type="submission" date="2019-09" db="EMBL/GenBank/DDBJ databases">
        <title>Mumia zhuanghuii sp. nov. isolated from the intestinal contents of plateau pika (Ochotona curzoniae) in the Qinghai-Tibet plateau of China.</title>
        <authorList>
            <person name="Tian Z."/>
        </authorList>
    </citation>
    <scope>NUCLEOTIDE SEQUENCE [LARGE SCALE GENOMIC DNA]</scope>
    <source>
        <strain evidence="6">L-033</strain>
    </source>
</reference>
<dbReference type="RefSeq" id="WP_150894392.1">
    <property type="nucleotide sequence ID" value="NZ_VYUY01000016.1"/>
</dbReference>
<comment type="caution">
    <text evidence="5">The sequence shown here is derived from an EMBL/GenBank/DDBJ whole genome shotgun (WGS) entry which is preliminary data.</text>
</comment>
<evidence type="ECO:0000313" key="5">
    <source>
        <dbReference type="EMBL" id="KAA9131726.1"/>
    </source>
</evidence>
<dbReference type="InterPro" id="IPR011663">
    <property type="entry name" value="UTRA"/>
</dbReference>
<dbReference type="GO" id="GO:0003700">
    <property type="term" value="F:DNA-binding transcription factor activity"/>
    <property type="evidence" value="ECO:0007669"/>
    <property type="project" value="InterPro"/>
</dbReference>
<evidence type="ECO:0000256" key="3">
    <source>
        <dbReference type="ARBA" id="ARBA00023163"/>
    </source>
</evidence>
<dbReference type="SUPFAM" id="SSF64288">
    <property type="entry name" value="Chorismate lyase-like"/>
    <property type="match status" value="1"/>
</dbReference>
<dbReference type="GO" id="GO:0003677">
    <property type="term" value="F:DNA binding"/>
    <property type="evidence" value="ECO:0007669"/>
    <property type="project" value="UniProtKB-KW"/>
</dbReference>
<keyword evidence="3" id="KW-0804">Transcription</keyword>
<dbReference type="PANTHER" id="PTHR44846:SF1">
    <property type="entry name" value="MANNOSYL-D-GLYCERATE TRANSPORT_METABOLISM SYSTEM REPRESSOR MNGR-RELATED"/>
    <property type="match status" value="1"/>
</dbReference>
<dbReference type="PRINTS" id="PR00035">
    <property type="entry name" value="HTHGNTR"/>
</dbReference>
<keyword evidence="6" id="KW-1185">Reference proteome</keyword>
<dbReference type="Gene3D" id="1.10.10.10">
    <property type="entry name" value="Winged helix-like DNA-binding domain superfamily/Winged helix DNA-binding domain"/>
    <property type="match status" value="1"/>
</dbReference>
<sequence length="249" mass="27733">MPTPATHVALDREADAPLWQQLARVLRDEIEAGLLRADQALPSESELIDRYGVSRTVVREALAELVRAGLIYKVRARGSFVSPQRPDLKFIGSMTGSSDDLSTTGRSVTTRVLDFELGTADAEDAEALRIPEGSPVVRLRRLRHVDGTPWLLVDTVLPHDRFPTLGRANLENRSLYEHLRRHFGVEPSGADRWISAVVPTPEDAELLELGPGQPVLSIESVAWDSDGVPFERYHALHRSDESRFYVGIR</sequence>
<dbReference type="InterPro" id="IPR036388">
    <property type="entry name" value="WH-like_DNA-bd_sf"/>
</dbReference>
<protein>
    <submittedName>
        <fullName evidence="5">GntR family transcriptional regulator</fullName>
    </submittedName>
</protein>
<dbReference type="Pfam" id="PF00392">
    <property type="entry name" value="GntR"/>
    <property type="match status" value="1"/>
</dbReference>
<gene>
    <name evidence="5" type="ORF">F6B40_12060</name>
</gene>
<dbReference type="SMART" id="SM00866">
    <property type="entry name" value="UTRA"/>
    <property type="match status" value="1"/>
</dbReference>
<organism evidence="5 6">
    <name type="scientific">Microbacterium caowuchunii</name>
    <dbReference type="NCBI Taxonomy" id="2614638"/>
    <lineage>
        <taxon>Bacteria</taxon>
        <taxon>Bacillati</taxon>
        <taxon>Actinomycetota</taxon>
        <taxon>Actinomycetes</taxon>
        <taxon>Micrococcales</taxon>
        <taxon>Microbacteriaceae</taxon>
        <taxon>Microbacterium</taxon>
    </lineage>
</organism>
<evidence type="ECO:0000256" key="1">
    <source>
        <dbReference type="ARBA" id="ARBA00023015"/>
    </source>
</evidence>
<dbReference type="Pfam" id="PF07702">
    <property type="entry name" value="UTRA"/>
    <property type="match status" value="1"/>
</dbReference>
<evidence type="ECO:0000259" key="4">
    <source>
        <dbReference type="PROSITE" id="PS50949"/>
    </source>
</evidence>